<dbReference type="PANTHER" id="PTHR46072:SF11">
    <property type="entry name" value="AMIDASE-RELATED"/>
    <property type="match status" value="1"/>
</dbReference>
<dbReference type="PANTHER" id="PTHR46072">
    <property type="entry name" value="AMIDASE-RELATED-RELATED"/>
    <property type="match status" value="1"/>
</dbReference>
<evidence type="ECO:0000256" key="2">
    <source>
        <dbReference type="ARBA" id="ARBA00022801"/>
    </source>
</evidence>
<reference evidence="5" key="1">
    <citation type="journal article" date="2023" name="Mol. Phylogenet. Evol.">
        <title>Genome-scale phylogeny and comparative genomics of the fungal order Sordariales.</title>
        <authorList>
            <person name="Hensen N."/>
            <person name="Bonometti L."/>
            <person name="Westerberg I."/>
            <person name="Brannstrom I.O."/>
            <person name="Guillou S."/>
            <person name="Cros-Aarteil S."/>
            <person name="Calhoun S."/>
            <person name="Haridas S."/>
            <person name="Kuo A."/>
            <person name="Mondo S."/>
            <person name="Pangilinan J."/>
            <person name="Riley R."/>
            <person name="LaButti K."/>
            <person name="Andreopoulos B."/>
            <person name="Lipzen A."/>
            <person name="Chen C."/>
            <person name="Yan M."/>
            <person name="Daum C."/>
            <person name="Ng V."/>
            <person name="Clum A."/>
            <person name="Steindorff A."/>
            <person name="Ohm R.A."/>
            <person name="Martin F."/>
            <person name="Silar P."/>
            <person name="Natvig D.O."/>
            <person name="Lalanne C."/>
            <person name="Gautier V."/>
            <person name="Ament-Velasquez S.L."/>
            <person name="Kruys A."/>
            <person name="Hutchinson M.I."/>
            <person name="Powell A.J."/>
            <person name="Barry K."/>
            <person name="Miller A.N."/>
            <person name="Grigoriev I.V."/>
            <person name="Debuchy R."/>
            <person name="Gladieux P."/>
            <person name="Hiltunen Thoren M."/>
            <person name="Johannesson H."/>
        </authorList>
    </citation>
    <scope>NUCLEOTIDE SEQUENCE</scope>
    <source>
        <strain evidence="5">CBS 232.78</strain>
    </source>
</reference>
<keyword evidence="6" id="KW-1185">Reference proteome</keyword>
<accession>A0AAE0NXE1</accession>
<dbReference type="SUPFAM" id="SSF75304">
    <property type="entry name" value="Amidase signature (AS) enzymes"/>
    <property type="match status" value="1"/>
</dbReference>
<reference evidence="5" key="2">
    <citation type="submission" date="2023-06" db="EMBL/GenBank/DDBJ databases">
        <authorList>
            <consortium name="Lawrence Berkeley National Laboratory"/>
            <person name="Haridas S."/>
            <person name="Hensen N."/>
            <person name="Bonometti L."/>
            <person name="Westerberg I."/>
            <person name="Brannstrom I.O."/>
            <person name="Guillou S."/>
            <person name="Cros-Aarteil S."/>
            <person name="Calhoun S."/>
            <person name="Kuo A."/>
            <person name="Mondo S."/>
            <person name="Pangilinan J."/>
            <person name="Riley R."/>
            <person name="LaButti K."/>
            <person name="Andreopoulos B."/>
            <person name="Lipzen A."/>
            <person name="Chen C."/>
            <person name="Yanf M."/>
            <person name="Daum C."/>
            <person name="Ng V."/>
            <person name="Clum A."/>
            <person name="Steindorff A."/>
            <person name="Ohm R."/>
            <person name="Martin F."/>
            <person name="Silar P."/>
            <person name="Natvig D."/>
            <person name="Lalanne C."/>
            <person name="Gautier V."/>
            <person name="Ament-velasquez S.L."/>
            <person name="Kruys A."/>
            <person name="Hutchinson M.I."/>
            <person name="Powell A.J."/>
            <person name="Barry K."/>
            <person name="Miller A.N."/>
            <person name="Grigoriev I.V."/>
            <person name="Debuchy R."/>
            <person name="Gladieux P."/>
            <person name="Thoren M.H."/>
            <person name="Johannesson H."/>
        </authorList>
    </citation>
    <scope>NUCLEOTIDE SEQUENCE</scope>
    <source>
        <strain evidence="5">CBS 232.78</strain>
    </source>
</reference>
<dbReference type="GO" id="GO:0016787">
    <property type="term" value="F:hydrolase activity"/>
    <property type="evidence" value="ECO:0007669"/>
    <property type="project" value="UniProtKB-KW"/>
</dbReference>
<comment type="similarity">
    <text evidence="1">Belongs to the amidase family.</text>
</comment>
<evidence type="ECO:0000313" key="5">
    <source>
        <dbReference type="EMBL" id="KAK3389553.1"/>
    </source>
</evidence>
<dbReference type="InterPro" id="IPR036928">
    <property type="entry name" value="AS_sf"/>
</dbReference>
<dbReference type="PIRSF" id="PIRSF001221">
    <property type="entry name" value="Amidase_fungi"/>
    <property type="match status" value="1"/>
</dbReference>
<evidence type="ECO:0000256" key="3">
    <source>
        <dbReference type="PIRSR" id="PIRSR001221-1"/>
    </source>
</evidence>
<gene>
    <name evidence="5" type="ORF">B0H63DRAFT_409373</name>
</gene>
<proteinExistence type="inferred from homology"/>
<comment type="caution">
    <text evidence="5">The sequence shown here is derived from an EMBL/GenBank/DDBJ whole genome shotgun (WGS) entry which is preliminary data.</text>
</comment>
<keyword evidence="2" id="KW-0378">Hydrolase</keyword>
<evidence type="ECO:0000259" key="4">
    <source>
        <dbReference type="Pfam" id="PF01425"/>
    </source>
</evidence>
<dbReference type="Proteomes" id="UP001285441">
    <property type="component" value="Unassembled WGS sequence"/>
</dbReference>
<organism evidence="5 6">
    <name type="scientific">Podospora didyma</name>
    <dbReference type="NCBI Taxonomy" id="330526"/>
    <lineage>
        <taxon>Eukaryota</taxon>
        <taxon>Fungi</taxon>
        <taxon>Dikarya</taxon>
        <taxon>Ascomycota</taxon>
        <taxon>Pezizomycotina</taxon>
        <taxon>Sordariomycetes</taxon>
        <taxon>Sordariomycetidae</taxon>
        <taxon>Sordariales</taxon>
        <taxon>Podosporaceae</taxon>
        <taxon>Podospora</taxon>
    </lineage>
</organism>
<dbReference type="InterPro" id="IPR023631">
    <property type="entry name" value="Amidase_dom"/>
</dbReference>
<feature type="active site" description="Acyl-ester intermediate" evidence="3">
    <location>
        <position position="237"/>
    </location>
</feature>
<dbReference type="Gene3D" id="3.90.1300.10">
    <property type="entry name" value="Amidase signature (AS) domain"/>
    <property type="match status" value="1"/>
</dbReference>
<feature type="active site" description="Charge relay system" evidence="3">
    <location>
        <position position="138"/>
    </location>
</feature>
<dbReference type="Pfam" id="PF01425">
    <property type="entry name" value="Amidase"/>
    <property type="match status" value="1"/>
</dbReference>
<sequence>MTKMDAGESWLDLAAKKRASLGNSIPLEWQIPADLVPPETQDDVTTFPAASGWFTDNELAITGLSAVELLAKLASGSLTSVAVTSAFCKRAAAAHQLTNCLSEIFFDKALETARRLDEHFAQTGKPLGPLHGLPISLKDCFNLVGIDSTVGLTASIGKPATEDAAIAKLLRSLGAVFYVKTNVPTSMMIAETVNNIFGRTLNPKNRRLTCGGSSGGEAALILFGGSMLGVGTDLGGSLRIPAACTGIFALRPSYGRFPAGGFRGGLQGQETVEPVIGPLARSLNDIEAFSKAVVSTQPWRSDPKSLPIPWREPADLLPPAALKIGVLWHDGVVLPTPPVTRALRIVVEKLQAAGHTIINWVVGNEHACGLSILGRTFVADGGDSVRVELEQTGEPWRPELEYCADFEEMGCAELWQMHLERNAFRQRYLDKWNEHGLDALLCPTTPFSSVEHGKFRHIGYTGVFNVLDYSCVSFPSGVFVDSALDVPLAEGGESTLLSESCVAIHEGYNPDAAHGMPISLQLVARKLEEERVIAMCKVVMDDIA</sequence>
<name>A0AAE0NXE1_9PEZI</name>
<protein>
    <submittedName>
        <fullName evidence="5">Amidase</fullName>
    </submittedName>
</protein>
<feature type="active site" description="Charge relay system" evidence="3">
    <location>
        <position position="213"/>
    </location>
</feature>
<feature type="domain" description="Amidase" evidence="4">
    <location>
        <begin position="83"/>
        <end position="532"/>
    </location>
</feature>
<evidence type="ECO:0000313" key="6">
    <source>
        <dbReference type="Proteomes" id="UP001285441"/>
    </source>
</evidence>
<dbReference type="EMBL" id="JAULSW010000002">
    <property type="protein sequence ID" value="KAK3389553.1"/>
    <property type="molecule type" value="Genomic_DNA"/>
</dbReference>
<dbReference type="AlphaFoldDB" id="A0AAE0NXE1"/>
<evidence type="ECO:0000256" key="1">
    <source>
        <dbReference type="ARBA" id="ARBA00009199"/>
    </source>
</evidence>